<evidence type="ECO:0000256" key="6">
    <source>
        <dbReference type="ARBA" id="ARBA00022679"/>
    </source>
</evidence>
<dbReference type="InterPro" id="IPR015421">
    <property type="entry name" value="PyrdxlP-dep_Trfase_major"/>
</dbReference>
<comment type="catalytic activity">
    <reaction evidence="13 15">
        <text>succinyl-CoA + glycine + H(+) = 5-aminolevulinate + CO2 + CoA</text>
        <dbReference type="Rhea" id="RHEA:12921"/>
        <dbReference type="ChEBI" id="CHEBI:15378"/>
        <dbReference type="ChEBI" id="CHEBI:16526"/>
        <dbReference type="ChEBI" id="CHEBI:57287"/>
        <dbReference type="ChEBI" id="CHEBI:57292"/>
        <dbReference type="ChEBI" id="CHEBI:57305"/>
        <dbReference type="ChEBI" id="CHEBI:356416"/>
        <dbReference type="EC" id="2.3.1.37"/>
    </reaction>
</comment>
<name>A0A327LXU1_9PROT</name>
<dbReference type="FunFam" id="3.40.640.10:FF:000006">
    <property type="entry name" value="5-aminolevulinate synthase, mitochondrial"/>
    <property type="match status" value="1"/>
</dbReference>
<evidence type="ECO:0000256" key="8">
    <source>
        <dbReference type="ARBA" id="ARBA00023133"/>
    </source>
</evidence>
<comment type="cofactor">
    <cofactor evidence="1 14">
        <name>pyridoxal 5'-phosphate</name>
        <dbReference type="ChEBI" id="CHEBI:597326"/>
    </cofactor>
</comment>
<dbReference type="Proteomes" id="UP000249065">
    <property type="component" value="Unassembled WGS sequence"/>
</dbReference>
<evidence type="ECO:0000256" key="2">
    <source>
        <dbReference type="ARBA" id="ARBA00005029"/>
    </source>
</evidence>
<evidence type="ECO:0000256" key="13">
    <source>
        <dbReference type="ARBA" id="ARBA00047654"/>
    </source>
</evidence>
<comment type="similarity">
    <text evidence="3 14">Belongs to the class-II pyridoxal-phosphate-dependent aminotransferase family.</text>
</comment>
<dbReference type="GO" id="GO:0006782">
    <property type="term" value="P:protoporphyrinogen IX biosynthetic process"/>
    <property type="evidence" value="ECO:0007669"/>
    <property type="project" value="UniProtKB-UniRule"/>
</dbReference>
<dbReference type="GO" id="GO:0030170">
    <property type="term" value="F:pyridoxal phosphate binding"/>
    <property type="evidence" value="ECO:0007669"/>
    <property type="project" value="UniProtKB-UniRule"/>
</dbReference>
<evidence type="ECO:0000256" key="15">
    <source>
        <dbReference type="RuleBase" id="RU910713"/>
    </source>
</evidence>
<dbReference type="InterPro" id="IPR001917">
    <property type="entry name" value="Aminotrans_II_pyridoxalP_BS"/>
</dbReference>
<dbReference type="EMBL" id="QLIX01000037">
    <property type="protein sequence ID" value="RAI55196.1"/>
    <property type="molecule type" value="Genomic_DNA"/>
</dbReference>
<comment type="caution">
    <text evidence="17">The sequence shown here is derived from an EMBL/GenBank/DDBJ whole genome shotgun (WGS) entry which is preliminary data.</text>
</comment>
<dbReference type="PANTHER" id="PTHR13693">
    <property type="entry name" value="CLASS II AMINOTRANSFERASE/8-AMINO-7-OXONONANOATE SYNTHASE"/>
    <property type="match status" value="1"/>
</dbReference>
<dbReference type="Gene3D" id="3.40.640.10">
    <property type="entry name" value="Type I PLP-dependent aspartate aminotransferase-like (Major domain)"/>
    <property type="match status" value="1"/>
</dbReference>
<feature type="domain" description="Aminotransferase class I/classII large" evidence="16">
    <location>
        <begin position="58"/>
        <end position="403"/>
    </location>
</feature>
<dbReference type="CDD" id="cd06454">
    <property type="entry name" value="KBL_like"/>
    <property type="match status" value="1"/>
</dbReference>
<reference evidence="18" key="1">
    <citation type="submission" date="2018-06" db="EMBL/GenBank/DDBJ databases">
        <authorList>
            <person name="Khan S.A."/>
        </authorList>
    </citation>
    <scope>NUCLEOTIDE SEQUENCE [LARGE SCALE GENOMIC DNA]</scope>
    <source>
        <strain evidence="18">DB-1506</strain>
    </source>
</reference>
<dbReference type="InterPro" id="IPR015424">
    <property type="entry name" value="PyrdxlP-dep_Trfase"/>
</dbReference>
<dbReference type="EC" id="2.3.1.37" evidence="5 15"/>
<evidence type="ECO:0000256" key="3">
    <source>
        <dbReference type="ARBA" id="ARBA00008392"/>
    </source>
</evidence>
<dbReference type="Pfam" id="PF00155">
    <property type="entry name" value="Aminotran_1_2"/>
    <property type="match status" value="1"/>
</dbReference>
<dbReference type="InterPro" id="IPR015422">
    <property type="entry name" value="PyrdxlP-dep_Trfase_small"/>
</dbReference>
<dbReference type="PROSITE" id="PS00599">
    <property type="entry name" value="AA_TRANSFER_CLASS_2"/>
    <property type="match status" value="1"/>
</dbReference>
<evidence type="ECO:0000256" key="11">
    <source>
        <dbReference type="ARBA" id="ARBA00031945"/>
    </source>
</evidence>
<dbReference type="OrthoDB" id="9807157at2"/>
<dbReference type="AlphaFoldDB" id="A0A327LXU1"/>
<dbReference type="InterPro" id="IPR010961">
    <property type="entry name" value="4pyrrol_synth_NH2levulA_synth"/>
</dbReference>
<keyword evidence="8 15" id="KW-0350">Heme biosynthesis</keyword>
<dbReference type="NCBIfam" id="TIGR01821">
    <property type="entry name" value="5aminolev_synth"/>
    <property type="match status" value="1"/>
</dbReference>
<keyword evidence="6 15" id="KW-0808">Transferase</keyword>
<evidence type="ECO:0000256" key="10">
    <source>
        <dbReference type="ARBA" id="ARBA00031691"/>
    </source>
</evidence>
<evidence type="ECO:0000256" key="12">
    <source>
        <dbReference type="ARBA" id="ARBA00032773"/>
    </source>
</evidence>
<dbReference type="SUPFAM" id="SSF53383">
    <property type="entry name" value="PLP-dependent transferases"/>
    <property type="match status" value="1"/>
</dbReference>
<keyword evidence="7 14" id="KW-0663">Pyridoxal phosphate</keyword>
<evidence type="ECO:0000256" key="9">
    <source>
        <dbReference type="ARBA" id="ARBA00023315"/>
    </source>
</evidence>
<keyword evidence="9 15" id="KW-0012">Acyltransferase</keyword>
<evidence type="ECO:0000313" key="17">
    <source>
        <dbReference type="EMBL" id="RAI55196.1"/>
    </source>
</evidence>
<proteinExistence type="inferred from homology"/>
<dbReference type="InterPro" id="IPR004839">
    <property type="entry name" value="Aminotransferase_I/II_large"/>
</dbReference>
<evidence type="ECO:0000256" key="4">
    <source>
        <dbReference type="ARBA" id="ARBA00011738"/>
    </source>
</evidence>
<evidence type="ECO:0000259" key="16">
    <source>
        <dbReference type="Pfam" id="PF00155"/>
    </source>
</evidence>
<comment type="subunit">
    <text evidence="4">Homodimer.</text>
</comment>
<evidence type="ECO:0000256" key="5">
    <source>
        <dbReference type="ARBA" id="ARBA00013257"/>
    </source>
</evidence>
<evidence type="ECO:0000313" key="18">
    <source>
        <dbReference type="Proteomes" id="UP000249065"/>
    </source>
</evidence>
<dbReference type="GO" id="GO:0003870">
    <property type="term" value="F:5-aminolevulinate synthase activity"/>
    <property type="evidence" value="ECO:0007669"/>
    <property type="project" value="UniProtKB-EC"/>
</dbReference>
<gene>
    <name evidence="17" type="primary">hemA</name>
    <name evidence="17" type="ORF">DOO78_24950</name>
</gene>
<comment type="pathway">
    <text evidence="2 15">Porphyrin-containing compound metabolism; protoporphyrin-IX biosynthesis; 5-aminolevulinate from glycine: step 1/1.</text>
</comment>
<dbReference type="PANTHER" id="PTHR13693:SF102">
    <property type="entry name" value="2-AMINO-3-KETOBUTYRATE COENZYME A LIGASE, MITOCHONDRIAL"/>
    <property type="match status" value="1"/>
</dbReference>
<evidence type="ECO:0000256" key="1">
    <source>
        <dbReference type="ARBA" id="ARBA00001933"/>
    </source>
</evidence>
<dbReference type="RefSeq" id="WP_111472608.1">
    <property type="nucleotide sequence ID" value="NZ_QLIX01000037.1"/>
</dbReference>
<evidence type="ECO:0000256" key="14">
    <source>
        <dbReference type="RuleBase" id="RU003693"/>
    </source>
</evidence>
<dbReference type="UniPathway" id="UPA00251">
    <property type="reaction ID" value="UER00375"/>
</dbReference>
<accession>A0A327LXU1</accession>
<sequence>MKSRSLASTTTGATLLAHCRDTLGAMRREGRYREFAHLEKLAGRFPVYRWHAPAGLQEVTVWSSNDYLGMGAHPAVLAAATRAIDQHGAGAGGTRNISGTSPLHAALEAELASLHGKGGALLFGSGYIANQAALTAVLEALPGFWVFSDAKNHASMIAGMRHAKDVKRVIWKHNDLADLEARLAAAPPEAPKLIAFESVYSMDGDIAPIGAICDLAERYGALTYLDEVHAVGLYGATGGGISERDGVAHRVDLIEGTLAKGFGVLGGYVAGEADLVDFIRSVAGGLIFTTALPPAVAGAALESVRQLKRDNARRETLAERGAALKAALDAAGLPRIPAPSHIVPVMVGEAELCRQVARRLLEEHGLYATPINYPTVPRGTERLRLCATPFHTDAMIAKLITALQAVLPRWEMPLAAE</sequence>
<organism evidence="17 18">
    <name type="scientific">Roseicella frigidaeris</name>
    <dbReference type="NCBI Taxonomy" id="2230885"/>
    <lineage>
        <taxon>Bacteria</taxon>
        <taxon>Pseudomonadati</taxon>
        <taxon>Pseudomonadota</taxon>
        <taxon>Alphaproteobacteria</taxon>
        <taxon>Acetobacterales</taxon>
        <taxon>Roseomonadaceae</taxon>
        <taxon>Roseicella</taxon>
    </lineage>
</organism>
<dbReference type="Gene3D" id="3.90.1150.10">
    <property type="entry name" value="Aspartate Aminotransferase, domain 1"/>
    <property type="match status" value="1"/>
</dbReference>
<evidence type="ECO:0000256" key="7">
    <source>
        <dbReference type="ARBA" id="ARBA00022898"/>
    </source>
</evidence>
<keyword evidence="18" id="KW-1185">Reference proteome</keyword>
<dbReference type="InterPro" id="IPR050087">
    <property type="entry name" value="AON_synthase_class-II"/>
</dbReference>
<protein>
    <recommendedName>
        <fullName evidence="5 15">5-aminolevulinate synthase</fullName>
        <ecNumber evidence="5 15">2.3.1.37</ecNumber>
    </recommendedName>
    <alternativeName>
        <fullName evidence="10 15">5-aminolevulinic acid synthase</fullName>
    </alternativeName>
    <alternativeName>
        <fullName evidence="11 15">Delta-ALA synthase</fullName>
    </alternativeName>
    <alternativeName>
        <fullName evidence="12 15">Delta-aminolevulinate synthase</fullName>
    </alternativeName>
</protein>